<dbReference type="PROSITE" id="PS00101">
    <property type="entry name" value="HEXAPEP_TRANSFERASES"/>
    <property type="match status" value="1"/>
</dbReference>
<dbReference type="PANTHER" id="PTHR23416">
    <property type="entry name" value="SIALIC ACID SYNTHASE-RELATED"/>
    <property type="match status" value="1"/>
</dbReference>
<gene>
    <name evidence="4" type="ORF">ABID29_000572</name>
</gene>
<accession>A0ABV2FFY4</accession>
<keyword evidence="5" id="KW-1185">Reference proteome</keyword>
<dbReference type="PANTHER" id="PTHR23416:SF23">
    <property type="entry name" value="ACETYLTRANSFERASE C18B11.09C-RELATED"/>
    <property type="match status" value="1"/>
</dbReference>
<comment type="similarity">
    <text evidence="1">Belongs to the transferase hexapeptide repeat family.</text>
</comment>
<dbReference type="InterPro" id="IPR018357">
    <property type="entry name" value="Hexapep_transf_CS"/>
</dbReference>
<keyword evidence="3" id="KW-0677">Repeat</keyword>
<organism evidence="4 5">
    <name type="scientific">Streptococcus rupicaprae</name>
    <dbReference type="NCBI Taxonomy" id="759619"/>
    <lineage>
        <taxon>Bacteria</taxon>
        <taxon>Bacillati</taxon>
        <taxon>Bacillota</taxon>
        <taxon>Bacilli</taxon>
        <taxon>Lactobacillales</taxon>
        <taxon>Streptococcaceae</taxon>
        <taxon>Streptococcus</taxon>
    </lineage>
</organism>
<dbReference type="EMBL" id="JBEPLO010000004">
    <property type="protein sequence ID" value="MET3557462.1"/>
    <property type="molecule type" value="Genomic_DNA"/>
</dbReference>
<dbReference type="InterPro" id="IPR011004">
    <property type="entry name" value="Trimer_LpxA-like_sf"/>
</dbReference>
<evidence type="ECO:0000256" key="2">
    <source>
        <dbReference type="ARBA" id="ARBA00022679"/>
    </source>
</evidence>
<evidence type="ECO:0000256" key="1">
    <source>
        <dbReference type="ARBA" id="ARBA00007274"/>
    </source>
</evidence>
<sequence length="187" mass="20317">MMKDIWNRLATGEVVNMMEKDYQDIVLTEFNRCRDLQFQINQTQPTSPELHALYSDLLGKKLPVSTHIMSPSQIDFGRNVCLGEGVFINHSLTLMSIGGLTIGDGTFIGPNVSIVTDNHDMDDLLILRCQPVVIGKKVWVGEGVKIMPGVTIGDNALLASGAVVTKDVPANAIVGGNPAKLIRMKGE</sequence>
<reference evidence="4 5" key="1">
    <citation type="submission" date="2024-06" db="EMBL/GenBank/DDBJ databases">
        <title>Genomic Encyclopedia of Type Strains, Phase IV (KMG-IV): sequencing the most valuable type-strain genomes for metagenomic binning, comparative biology and taxonomic classification.</title>
        <authorList>
            <person name="Goeker M."/>
        </authorList>
    </citation>
    <scope>NUCLEOTIDE SEQUENCE [LARGE SCALE GENOMIC DNA]</scope>
    <source>
        <strain evidence="4 5">DSM 28303</strain>
    </source>
</reference>
<evidence type="ECO:0000313" key="5">
    <source>
        <dbReference type="Proteomes" id="UP001549122"/>
    </source>
</evidence>
<keyword evidence="2" id="KW-0808">Transferase</keyword>
<name>A0ABV2FFY4_9STRE</name>
<dbReference type="SUPFAM" id="SSF51161">
    <property type="entry name" value="Trimeric LpxA-like enzymes"/>
    <property type="match status" value="1"/>
</dbReference>
<dbReference type="InterPro" id="IPR001451">
    <property type="entry name" value="Hexapep"/>
</dbReference>
<dbReference type="Pfam" id="PF00132">
    <property type="entry name" value="Hexapep"/>
    <property type="match status" value="1"/>
</dbReference>
<comment type="caution">
    <text evidence="4">The sequence shown here is derived from an EMBL/GenBank/DDBJ whole genome shotgun (WGS) entry which is preliminary data.</text>
</comment>
<proteinExistence type="inferred from homology"/>
<dbReference type="Gene3D" id="2.160.10.10">
    <property type="entry name" value="Hexapeptide repeat proteins"/>
    <property type="match status" value="1"/>
</dbReference>
<dbReference type="Proteomes" id="UP001549122">
    <property type="component" value="Unassembled WGS sequence"/>
</dbReference>
<evidence type="ECO:0000256" key="3">
    <source>
        <dbReference type="ARBA" id="ARBA00022737"/>
    </source>
</evidence>
<dbReference type="InterPro" id="IPR051159">
    <property type="entry name" value="Hexapeptide_acetyltransf"/>
</dbReference>
<evidence type="ECO:0000313" key="4">
    <source>
        <dbReference type="EMBL" id="MET3557462.1"/>
    </source>
</evidence>
<protein>
    <submittedName>
        <fullName evidence="4">Acetyltransferase-like isoleucine patch superfamily enzyme</fullName>
    </submittedName>
</protein>